<dbReference type="Proteomes" id="UP000063275">
    <property type="component" value="Chromosome"/>
</dbReference>
<dbReference type="InterPro" id="IPR055760">
    <property type="entry name" value="DUF7336"/>
</dbReference>
<evidence type="ECO:0000313" key="3">
    <source>
        <dbReference type="Proteomes" id="UP000063275"/>
    </source>
</evidence>
<dbReference type="RefSeq" id="WP_029493179.1">
    <property type="nucleotide sequence ID" value="NZ_ATKF01000050.1"/>
</dbReference>
<evidence type="ECO:0000313" key="2">
    <source>
        <dbReference type="EMBL" id="ALQ39669.1"/>
    </source>
</evidence>
<feature type="domain" description="DUF7336" evidence="1">
    <location>
        <begin position="1"/>
        <end position="64"/>
    </location>
</feature>
<evidence type="ECO:0000259" key="1">
    <source>
        <dbReference type="Pfam" id="PF24024"/>
    </source>
</evidence>
<dbReference type="AlphaFoldDB" id="A0A0S2ZL56"/>
<accession>A0A0S2ZL56</accession>
<name>A0A0S2ZL56_9FUSO</name>
<reference evidence="2 3" key="1">
    <citation type="submission" date="2015-11" db="EMBL/GenBank/DDBJ databases">
        <authorList>
            <person name="Zhang Y."/>
            <person name="Guo Z."/>
        </authorList>
    </citation>
    <scope>NUCLEOTIDE SEQUENCE [LARGE SCALE GENOMIC DNA]</scope>
    <source>
        <strain evidence="2 3">ChDC F174</strain>
    </source>
</reference>
<dbReference type="KEGG" id="fhw:RN87_03745"/>
<sequence>MKIYVLSHEYCYGDYKYKYKEESRFIGIYLTRKEALKALEKFKKIRGFSSHLDGFYIDRTKINQLEWLDGYRTGYFSMELGMHEEKEEE</sequence>
<dbReference type="Pfam" id="PF24024">
    <property type="entry name" value="DUF7336"/>
    <property type="match status" value="1"/>
</dbReference>
<dbReference type="OrthoDB" id="80680at2"/>
<dbReference type="EMBL" id="CP013331">
    <property type="protein sequence ID" value="ALQ39669.1"/>
    <property type="molecule type" value="Genomic_DNA"/>
</dbReference>
<gene>
    <name evidence="2" type="ORF">RN87_03745</name>
</gene>
<proteinExistence type="predicted"/>
<organism evidence="2">
    <name type="scientific">Fusobacterium hwasookii ChDC F174</name>
    <dbReference type="NCBI Taxonomy" id="1307442"/>
    <lineage>
        <taxon>Bacteria</taxon>
        <taxon>Fusobacteriati</taxon>
        <taxon>Fusobacteriota</taxon>
        <taxon>Fusobacteriia</taxon>
        <taxon>Fusobacteriales</taxon>
        <taxon>Fusobacteriaceae</taxon>
        <taxon>Fusobacterium</taxon>
    </lineage>
</organism>
<protein>
    <recommendedName>
        <fullName evidence="1">DUF7336 domain-containing protein</fullName>
    </recommendedName>
</protein>